<dbReference type="PANTHER" id="PTHR30028:SF0">
    <property type="entry name" value="PROTEIN ALUMINUM SENSITIVE 3"/>
    <property type="match status" value="1"/>
</dbReference>
<organism evidence="7 8">
    <name type="scientific">Lichtheimia ornata</name>
    <dbReference type="NCBI Taxonomy" id="688661"/>
    <lineage>
        <taxon>Eukaryota</taxon>
        <taxon>Fungi</taxon>
        <taxon>Fungi incertae sedis</taxon>
        <taxon>Mucoromycota</taxon>
        <taxon>Mucoromycotina</taxon>
        <taxon>Mucoromycetes</taxon>
        <taxon>Mucorales</taxon>
        <taxon>Lichtheimiaceae</taxon>
        <taxon>Lichtheimia</taxon>
    </lineage>
</organism>
<feature type="transmembrane region" description="Helical" evidence="6">
    <location>
        <begin position="133"/>
        <end position="151"/>
    </location>
</feature>
<evidence type="ECO:0000256" key="1">
    <source>
        <dbReference type="ARBA" id="ARBA00004141"/>
    </source>
</evidence>
<comment type="subcellular location">
    <subcellularLocation>
        <location evidence="1">Membrane</location>
        <topology evidence="1">Multi-pass membrane protein</topology>
    </subcellularLocation>
</comment>
<feature type="transmembrane region" description="Helical" evidence="6">
    <location>
        <begin position="96"/>
        <end position="121"/>
    </location>
</feature>
<feature type="transmembrane region" description="Helical" evidence="6">
    <location>
        <begin position="200"/>
        <end position="220"/>
    </location>
</feature>
<dbReference type="GO" id="GO:0005886">
    <property type="term" value="C:plasma membrane"/>
    <property type="evidence" value="ECO:0007669"/>
    <property type="project" value="TreeGrafter"/>
</dbReference>
<feature type="transmembrane region" description="Helical" evidence="6">
    <location>
        <begin position="232"/>
        <end position="256"/>
    </location>
</feature>
<protein>
    <submittedName>
        <fullName evidence="7">Uncharacterized protein</fullName>
    </submittedName>
</protein>
<evidence type="ECO:0000256" key="2">
    <source>
        <dbReference type="ARBA" id="ARBA00005268"/>
    </source>
</evidence>
<sequence>MTTHIVQEQQDLGWWNVAGSSIFILFTAYLSHVLGIQLEIPLIVSSLRCILQLTLMGLVLNDLLHMTQMWSVVLVFAGFVFLGTFEIIFHRCQKTLLGLLPTVFLVLFISNGLIGAVGIRYALAESPFWEPMIFIPVLGMLLGNTMSSVAMSTTTCIEGVMNDHLIIETRLSFGASRKEALRQVAVQAIHTSMLPPITQLSIMGLINIPGMLVGQLLAGVHIQDAVRYQICIMFMSTASSALGVLLTTWMCLYILVDKRHSIRVDRIVESKPLMLWRAFWSR</sequence>
<accession>A0AAD7UZ89</accession>
<dbReference type="Pfam" id="PF03649">
    <property type="entry name" value="UPF0014"/>
    <property type="match status" value="1"/>
</dbReference>
<evidence type="ECO:0000256" key="6">
    <source>
        <dbReference type="SAM" id="Phobius"/>
    </source>
</evidence>
<dbReference type="EMBL" id="JARTCD010000040">
    <property type="protein sequence ID" value="KAJ8656403.1"/>
    <property type="molecule type" value="Genomic_DNA"/>
</dbReference>
<evidence type="ECO:0000256" key="5">
    <source>
        <dbReference type="ARBA" id="ARBA00023136"/>
    </source>
</evidence>
<evidence type="ECO:0000313" key="8">
    <source>
        <dbReference type="Proteomes" id="UP001234581"/>
    </source>
</evidence>
<reference evidence="7 8" key="1">
    <citation type="submission" date="2023-03" db="EMBL/GenBank/DDBJ databases">
        <title>Genome sequence of Lichtheimia ornata CBS 291.66.</title>
        <authorList>
            <person name="Mohabir J.T."/>
            <person name="Shea T.P."/>
            <person name="Kurbessoian T."/>
            <person name="Berby B."/>
            <person name="Fontaine J."/>
            <person name="Livny J."/>
            <person name="Gnirke A."/>
            <person name="Stajich J.E."/>
            <person name="Cuomo C.A."/>
        </authorList>
    </citation>
    <scope>NUCLEOTIDE SEQUENCE [LARGE SCALE GENOMIC DNA]</scope>
    <source>
        <strain evidence="7">CBS 291.66</strain>
    </source>
</reference>
<evidence type="ECO:0000256" key="3">
    <source>
        <dbReference type="ARBA" id="ARBA00022692"/>
    </source>
</evidence>
<evidence type="ECO:0000256" key="4">
    <source>
        <dbReference type="ARBA" id="ARBA00022989"/>
    </source>
</evidence>
<dbReference type="InterPro" id="IPR005226">
    <property type="entry name" value="UPF0014_fam"/>
</dbReference>
<keyword evidence="5 6" id="KW-0472">Membrane</keyword>
<dbReference type="GeneID" id="83215378"/>
<evidence type="ECO:0000313" key="7">
    <source>
        <dbReference type="EMBL" id="KAJ8656403.1"/>
    </source>
</evidence>
<keyword evidence="4 6" id="KW-1133">Transmembrane helix</keyword>
<gene>
    <name evidence="7" type="ORF">O0I10_007971</name>
</gene>
<feature type="transmembrane region" description="Helical" evidence="6">
    <location>
        <begin position="69"/>
        <end position="89"/>
    </location>
</feature>
<comment type="caution">
    <text evidence="7">The sequence shown here is derived from an EMBL/GenBank/DDBJ whole genome shotgun (WGS) entry which is preliminary data.</text>
</comment>
<proteinExistence type="inferred from homology"/>
<keyword evidence="3 6" id="KW-0812">Transmembrane</keyword>
<dbReference type="Proteomes" id="UP001234581">
    <property type="component" value="Unassembled WGS sequence"/>
</dbReference>
<name>A0AAD7UZ89_9FUNG</name>
<feature type="transmembrane region" description="Helical" evidence="6">
    <location>
        <begin position="12"/>
        <end position="30"/>
    </location>
</feature>
<dbReference type="RefSeq" id="XP_058341316.1">
    <property type="nucleotide sequence ID" value="XM_058487978.1"/>
</dbReference>
<dbReference type="AlphaFoldDB" id="A0AAD7UZ89"/>
<comment type="similarity">
    <text evidence="2">Belongs to the UPF0014 family.</text>
</comment>
<keyword evidence="8" id="KW-1185">Reference proteome</keyword>
<dbReference type="PANTHER" id="PTHR30028">
    <property type="entry name" value="UPF0014 INNER MEMBRANE PROTEIN YBBM-RELATED"/>
    <property type="match status" value="1"/>
</dbReference>